<proteinExistence type="inferred from homology"/>
<evidence type="ECO:0000256" key="3">
    <source>
        <dbReference type="ARBA" id="ARBA00022692"/>
    </source>
</evidence>
<evidence type="ECO:0000256" key="6">
    <source>
        <dbReference type="ARBA" id="ARBA00023136"/>
    </source>
</evidence>
<keyword evidence="4 9" id="KW-0378">Hydrolase</keyword>
<dbReference type="GO" id="GO:0016020">
    <property type="term" value="C:membrane"/>
    <property type="evidence" value="ECO:0007669"/>
    <property type="project" value="UniProtKB-SubCell"/>
</dbReference>
<feature type="transmembrane region" description="Helical" evidence="7">
    <location>
        <begin position="287"/>
        <end position="305"/>
    </location>
</feature>
<evidence type="ECO:0000256" key="2">
    <source>
        <dbReference type="ARBA" id="ARBA00009045"/>
    </source>
</evidence>
<dbReference type="InterPro" id="IPR050925">
    <property type="entry name" value="Rhomboid_protease_S54"/>
</dbReference>
<reference evidence="9 10" key="1">
    <citation type="submission" date="2019-02" db="EMBL/GenBank/DDBJ databases">
        <title>Deep-cultivation of Planctomycetes and their phenomic and genomic characterization uncovers novel biology.</title>
        <authorList>
            <person name="Wiegand S."/>
            <person name="Jogler M."/>
            <person name="Boedeker C."/>
            <person name="Pinto D."/>
            <person name="Vollmers J."/>
            <person name="Rivas-Marin E."/>
            <person name="Kohn T."/>
            <person name="Peeters S.H."/>
            <person name="Heuer A."/>
            <person name="Rast P."/>
            <person name="Oberbeckmann S."/>
            <person name="Bunk B."/>
            <person name="Jeske O."/>
            <person name="Meyerdierks A."/>
            <person name="Storesund J.E."/>
            <person name="Kallscheuer N."/>
            <person name="Luecker S."/>
            <person name="Lage O.M."/>
            <person name="Pohl T."/>
            <person name="Merkel B.J."/>
            <person name="Hornburger P."/>
            <person name="Mueller R.-W."/>
            <person name="Bruemmer F."/>
            <person name="Labrenz M."/>
            <person name="Spormann A.M."/>
            <person name="Op den Camp H."/>
            <person name="Overmann J."/>
            <person name="Amann R."/>
            <person name="Jetten M.S.M."/>
            <person name="Mascher T."/>
            <person name="Medema M.H."/>
            <person name="Devos D.P."/>
            <person name="Kaster A.-K."/>
            <person name="Ovreas L."/>
            <person name="Rohde M."/>
            <person name="Galperin M.Y."/>
            <person name="Jogler C."/>
        </authorList>
    </citation>
    <scope>NUCLEOTIDE SEQUENCE [LARGE SCALE GENOMIC DNA]</scope>
    <source>
        <strain evidence="9 10">ETA_A1</strain>
    </source>
</reference>
<dbReference type="PANTHER" id="PTHR43731:SF14">
    <property type="entry name" value="PRESENILIN-ASSOCIATED RHOMBOID-LIKE PROTEIN, MITOCHONDRIAL"/>
    <property type="match status" value="1"/>
</dbReference>
<accession>A0A517XT52</accession>
<organism evidence="9 10">
    <name type="scientific">Urbifossiella limnaea</name>
    <dbReference type="NCBI Taxonomy" id="2528023"/>
    <lineage>
        <taxon>Bacteria</taxon>
        <taxon>Pseudomonadati</taxon>
        <taxon>Planctomycetota</taxon>
        <taxon>Planctomycetia</taxon>
        <taxon>Gemmatales</taxon>
        <taxon>Gemmataceae</taxon>
        <taxon>Urbifossiella</taxon>
    </lineage>
</organism>
<evidence type="ECO:0000256" key="1">
    <source>
        <dbReference type="ARBA" id="ARBA00004141"/>
    </source>
</evidence>
<keyword evidence="5 7" id="KW-1133">Transmembrane helix</keyword>
<protein>
    <submittedName>
        <fullName evidence="9">Rhomboid protease GluP</fullName>
        <ecNumber evidence="9">3.4.21.105</ecNumber>
    </submittedName>
</protein>
<dbReference type="GO" id="GO:0004252">
    <property type="term" value="F:serine-type endopeptidase activity"/>
    <property type="evidence" value="ECO:0007669"/>
    <property type="project" value="InterPro"/>
</dbReference>
<dbReference type="PANTHER" id="PTHR43731">
    <property type="entry name" value="RHOMBOID PROTEASE"/>
    <property type="match status" value="1"/>
</dbReference>
<comment type="similarity">
    <text evidence="2">Belongs to the peptidase S54 family.</text>
</comment>
<feature type="transmembrane region" description="Helical" evidence="7">
    <location>
        <begin position="227"/>
        <end position="249"/>
    </location>
</feature>
<feature type="transmembrane region" description="Helical" evidence="7">
    <location>
        <begin position="261"/>
        <end position="281"/>
    </location>
</feature>
<dbReference type="Gene3D" id="1.20.1540.10">
    <property type="entry name" value="Rhomboid-like"/>
    <property type="match status" value="1"/>
</dbReference>
<dbReference type="InterPro" id="IPR035952">
    <property type="entry name" value="Rhomboid-like_sf"/>
</dbReference>
<keyword evidence="3 7" id="KW-0812">Transmembrane</keyword>
<evidence type="ECO:0000313" key="10">
    <source>
        <dbReference type="Proteomes" id="UP000319576"/>
    </source>
</evidence>
<feature type="domain" description="Peptidase S54 rhomboid" evidence="8">
    <location>
        <begin position="156"/>
        <end position="297"/>
    </location>
</feature>
<evidence type="ECO:0000256" key="4">
    <source>
        <dbReference type="ARBA" id="ARBA00022801"/>
    </source>
</evidence>
<evidence type="ECO:0000313" key="9">
    <source>
        <dbReference type="EMBL" id="QDU20677.1"/>
    </source>
</evidence>
<name>A0A517XT52_9BACT</name>
<dbReference type="AlphaFoldDB" id="A0A517XT52"/>
<dbReference type="OrthoDB" id="9813074at2"/>
<dbReference type="RefSeq" id="WP_145238629.1">
    <property type="nucleotide sequence ID" value="NZ_CP036273.1"/>
</dbReference>
<dbReference type="EMBL" id="CP036273">
    <property type="protein sequence ID" value="QDU20677.1"/>
    <property type="molecule type" value="Genomic_DNA"/>
</dbReference>
<dbReference type="EC" id="3.4.21.105" evidence="9"/>
<gene>
    <name evidence="9" type="primary">gluP_1</name>
    <name evidence="9" type="ORF">ETAA1_26340</name>
</gene>
<evidence type="ECO:0000256" key="7">
    <source>
        <dbReference type="SAM" id="Phobius"/>
    </source>
</evidence>
<comment type="subcellular location">
    <subcellularLocation>
        <location evidence="1">Membrane</location>
        <topology evidence="1">Multi-pass membrane protein</topology>
    </subcellularLocation>
</comment>
<evidence type="ECO:0000256" key="5">
    <source>
        <dbReference type="ARBA" id="ARBA00022989"/>
    </source>
</evidence>
<keyword evidence="6 7" id="KW-0472">Membrane</keyword>
<keyword evidence="9" id="KW-0645">Protease</keyword>
<dbReference type="GO" id="GO:0006508">
    <property type="term" value="P:proteolysis"/>
    <property type="evidence" value="ECO:0007669"/>
    <property type="project" value="UniProtKB-KW"/>
</dbReference>
<keyword evidence="10" id="KW-1185">Reference proteome</keyword>
<dbReference type="Proteomes" id="UP000319576">
    <property type="component" value="Chromosome"/>
</dbReference>
<feature type="transmembrane region" description="Helical" evidence="7">
    <location>
        <begin position="170"/>
        <end position="191"/>
    </location>
</feature>
<dbReference type="Pfam" id="PF01694">
    <property type="entry name" value="Rhomboid"/>
    <property type="match status" value="1"/>
</dbReference>
<feature type="transmembrane region" description="Helical" evidence="7">
    <location>
        <begin position="198"/>
        <end position="215"/>
    </location>
</feature>
<dbReference type="SUPFAM" id="SSF144091">
    <property type="entry name" value="Rhomboid-like"/>
    <property type="match status" value="1"/>
</dbReference>
<sequence length="464" mass="49525">MPADDRPSADAILRAVVAAGRPWFPSAHVKLTGAPRTALDDALAELRNAGLVRVAAWEKGAGQGYVATPDGERVAARAVVPTPAGFEPVSPTLAGLLDFRPPLVTPVLIGLNVLWYAVGVAVALKWKQSPAGALGAPWVSVLERVGAVSAQDLLNGQWWRLGTSMFVHAGFWHIALNMILLGTTGPAAELFWGRWRAVLLYVLAGVAASTAAMAARPLEGPGDVPVIVAGASGAIWGLMGAVLAWYVHFRDDLPADLAADMGRRLLFAFLLNAGVCLLPQVSWEGHAAGGLVGFVGAGLLNAIRFNPRPWKLLASGLLVLTPALCVAGLLTAMWYGDEWAPLRYKPKPVDPAAVAEPLRPEAARAARWATQRVWLVSEPHRDRHRAAARAEIDALARRVGASVGMMSTGDDSTPHARAAAMTRMRELDHLRALVDGPDMPTVEEWQAWGALKREADRFWPSPGQ</sequence>
<dbReference type="InterPro" id="IPR022764">
    <property type="entry name" value="Peptidase_S54_rhomboid_dom"/>
</dbReference>
<evidence type="ECO:0000259" key="8">
    <source>
        <dbReference type="Pfam" id="PF01694"/>
    </source>
</evidence>
<feature type="transmembrane region" description="Helical" evidence="7">
    <location>
        <begin position="103"/>
        <end position="124"/>
    </location>
</feature>
<feature type="transmembrane region" description="Helical" evidence="7">
    <location>
        <begin position="312"/>
        <end position="335"/>
    </location>
</feature>
<dbReference type="KEGG" id="uli:ETAA1_26340"/>